<evidence type="ECO:0000256" key="8">
    <source>
        <dbReference type="ARBA" id="ARBA00022692"/>
    </source>
</evidence>
<feature type="transmembrane region" description="Helical" evidence="14">
    <location>
        <begin position="185"/>
        <end position="214"/>
    </location>
</feature>
<feature type="transmembrane region" description="Helical" evidence="14">
    <location>
        <begin position="321"/>
        <end position="340"/>
    </location>
</feature>
<dbReference type="GO" id="GO:0005789">
    <property type="term" value="C:endoplasmic reticulum membrane"/>
    <property type="evidence" value="ECO:0007669"/>
    <property type="project" value="UniProtKB-SubCell"/>
</dbReference>
<keyword evidence="7" id="KW-0808">Transferase</keyword>
<comment type="subcellular location">
    <subcellularLocation>
        <location evidence="1">Endoplasmic reticulum membrane</location>
        <topology evidence="1">Multi-pass membrane protein</topology>
    </subcellularLocation>
</comment>
<comment type="pathway">
    <text evidence="2">Protein modification; protein glycosylation.</text>
</comment>
<dbReference type="UniPathway" id="UPA00378"/>
<feature type="transmembrane region" description="Helical" evidence="14">
    <location>
        <begin position="407"/>
        <end position="428"/>
    </location>
</feature>
<dbReference type="PIRSF" id="PIRSF028810">
    <property type="entry name" value="Alpha1_2_glucosyltferase_Alg10"/>
    <property type="match status" value="1"/>
</dbReference>
<gene>
    <name evidence="15" type="ORF">LAME_0E01398G</name>
</gene>
<comment type="caution">
    <text evidence="14">Lacks conserved residue(s) required for the propagation of feature annotation.</text>
</comment>
<dbReference type="Pfam" id="PF04922">
    <property type="entry name" value="DIE2_ALG10"/>
    <property type="match status" value="1"/>
</dbReference>
<dbReference type="PANTHER" id="PTHR12989">
    <property type="entry name" value="ALPHA-1,2-GLUCOSYLTRANSFERASE ALG10"/>
    <property type="match status" value="1"/>
</dbReference>
<keyword evidence="9" id="KW-0256">Endoplasmic reticulum</keyword>
<dbReference type="GO" id="GO:0106073">
    <property type="term" value="F:dolichyl pyrophosphate Glc2Man9GlcNAc2 alpha-1,2-glucosyltransferase activity"/>
    <property type="evidence" value="ECO:0007669"/>
    <property type="project" value="UniProtKB-UniRule"/>
</dbReference>
<dbReference type="InterPro" id="IPR016900">
    <property type="entry name" value="Alg10"/>
</dbReference>
<evidence type="ECO:0000256" key="9">
    <source>
        <dbReference type="ARBA" id="ARBA00022824"/>
    </source>
</evidence>
<dbReference type="OrthoDB" id="4769at2759"/>
<dbReference type="GO" id="GO:0006488">
    <property type="term" value="P:dolichol-linked oligosaccharide biosynthetic process"/>
    <property type="evidence" value="ECO:0007669"/>
    <property type="project" value="UniProtKB-UniRule"/>
</dbReference>
<keyword evidence="16" id="KW-1185">Reference proteome</keyword>
<keyword evidence="6 14" id="KW-0328">Glycosyltransferase</keyword>
<feature type="transmembrane region" description="Helical" evidence="14">
    <location>
        <begin position="360"/>
        <end position="379"/>
    </location>
</feature>
<keyword evidence="11 14" id="KW-0472">Membrane</keyword>
<comment type="function">
    <text evidence="12">Dol-P-Glc:Glc(2)Man(9)GlcNAc(2)-PP-Dol alpha-1,2-glucosyltransferase that operates in the biosynthetic pathway of dolichol-linked oligosaccharides, the glycan precursors employed in protein asparagine (N)-glycosylation. The assembly of dolichol-linked oligosaccharides begins on the cytosolic side of the endoplasmic reticulum membrane and finishes in its lumen. The sequential addition of sugars to dolichol pyrophosphate produces dolichol-linked oligosaccharides containing fourteen sugars, including two GlcNAcs, nine mannoses and three glucoses. Once assembled, the oligosaccharide is transferred from the lipid to nascent proteins by oligosaccharyltransferases. In the lumen of the endoplasmic reticulum, adds the third and last glucose residue from dolichyl phosphate glucose (Dol-P-Glc) onto the lipid-linked oligosaccharide intermediate Glc(2)Man(9)GlcNAc(2)-PP-Dol to produce Glc(3)Man(9)GlcNAc(2)-PP-Dol.</text>
</comment>
<feature type="transmembrane region" description="Helical" evidence="14">
    <location>
        <begin position="25"/>
        <end position="46"/>
    </location>
</feature>
<organism evidence="15 16">
    <name type="scientific">Lachancea meyersii CBS 8951</name>
    <dbReference type="NCBI Taxonomy" id="1266667"/>
    <lineage>
        <taxon>Eukaryota</taxon>
        <taxon>Fungi</taxon>
        <taxon>Dikarya</taxon>
        <taxon>Ascomycota</taxon>
        <taxon>Saccharomycotina</taxon>
        <taxon>Saccharomycetes</taxon>
        <taxon>Saccharomycetales</taxon>
        <taxon>Saccharomycetaceae</taxon>
        <taxon>Lachancea</taxon>
    </lineage>
</organism>
<evidence type="ECO:0000256" key="10">
    <source>
        <dbReference type="ARBA" id="ARBA00022989"/>
    </source>
</evidence>
<evidence type="ECO:0000256" key="2">
    <source>
        <dbReference type="ARBA" id="ARBA00004922"/>
    </source>
</evidence>
<keyword evidence="8 14" id="KW-0812">Transmembrane</keyword>
<sequence>MDAKERKEQDLDEKLEQEILHEVEVGFLANLVSWPVLMVVFGVCFWRITTRTVPYPYIDEIFHVSQTVRYINGAWSSWDPKITTPPGLYFLGWLNYHTMRVVSSWSTLTVLRLTNLIGGVVVLPAVVLRPLLLFNAIGFWPVSLMCFPLLATFYFLYYTDVWSTIFILESLTLAITLPFGETKSIWLSALCALVSCYFRQTNIVWNLFVMVVVIERRALIQKDFNTVNLNNYLKFVIHALENFAQLCVPYCVNFALFGVFVLYNRSLTLGDKDNHTAGIHLVQVFYCITFIMIFSMPIWISKMGLRYYQGRVLTKRFRTALELLAMMLVIRFFTVVHPFLLADNRHYTFYIFKKIIARNFWLKYAIMPWIYHFSVFHYIEAMRAKVMHFHPVLPIEIKNPTELPVQLTHISWTVLIICTFMTVVPSPLFEPRYYILPFMFWRIFMTPVSEGVFADSDSQLGELKFCKRLFLELAWFLCIDAITLMIFMFRSFSWETESHLQRIIW</sequence>
<feature type="transmembrane region" description="Helical" evidence="14">
    <location>
        <begin position="473"/>
        <end position="492"/>
    </location>
</feature>
<evidence type="ECO:0000313" key="15">
    <source>
        <dbReference type="EMBL" id="SCU88860.1"/>
    </source>
</evidence>
<feature type="transmembrane region" description="Helical" evidence="14">
    <location>
        <begin position="109"/>
        <end position="127"/>
    </location>
</feature>
<evidence type="ECO:0000256" key="7">
    <source>
        <dbReference type="ARBA" id="ARBA00022679"/>
    </source>
</evidence>
<evidence type="ECO:0000256" key="6">
    <source>
        <dbReference type="ARBA" id="ARBA00022676"/>
    </source>
</evidence>
<dbReference type="PANTHER" id="PTHR12989:SF10">
    <property type="entry name" value="DOL-P-GLC:GLC(2)MAN(9)GLCNAC(2)-PP-DOL ALPHA-1,2-GLUCOSYLTRANSFERASE-RELATED"/>
    <property type="match status" value="1"/>
</dbReference>
<protein>
    <recommendedName>
        <fullName evidence="5 14">Dol-P-Glc:Glc(2)Man(9)GlcNAc(2)-PP-Dol alpha-1,2-glucosyltransferase</fullName>
        <ecNumber evidence="4 14">2.4.1.256</ecNumber>
    </recommendedName>
</protein>
<evidence type="ECO:0000256" key="3">
    <source>
        <dbReference type="ARBA" id="ARBA00010600"/>
    </source>
</evidence>
<proteinExistence type="inferred from homology"/>
<dbReference type="EC" id="2.4.1.256" evidence="4 14"/>
<name>A0A1G4JFG0_9SACH</name>
<evidence type="ECO:0000256" key="4">
    <source>
        <dbReference type="ARBA" id="ARBA00011967"/>
    </source>
</evidence>
<evidence type="ECO:0000256" key="13">
    <source>
        <dbReference type="ARBA" id="ARBA00048064"/>
    </source>
</evidence>
<evidence type="ECO:0000256" key="14">
    <source>
        <dbReference type="PIRNR" id="PIRNR028810"/>
    </source>
</evidence>
<dbReference type="AlphaFoldDB" id="A0A1G4JFG0"/>
<feature type="transmembrane region" description="Helical" evidence="14">
    <location>
        <begin position="133"/>
        <end position="156"/>
    </location>
</feature>
<dbReference type="Proteomes" id="UP000191144">
    <property type="component" value="Chromosome E"/>
</dbReference>
<evidence type="ECO:0000256" key="12">
    <source>
        <dbReference type="ARBA" id="ARBA00044727"/>
    </source>
</evidence>
<reference evidence="16" key="1">
    <citation type="submission" date="2016-03" db="EMBL/GenBank/DDBJ databases">
        <authorList>
            <person name="Devillers Hugo."/>
        </authorList>
    </citation>
    <scope>NUCLEOTIDE SEQUENCE [LARGE SCALE GENOMIC DNA]</scope>
</reference>
<evidence type="ECO:0000256" key="5">
    <source>
        <dbReference type="ARBA" id="ARBA00018512"/>
    </source>
</evidence>
<feature type="transmembrane region" description="Helical" evidence="14">
    <location>
        <begin position="283"/>
        <end position="300"/>
    </location>
</feature>
<keyword evidence="10 14" id="KW-1133">Transmembrane helix</keyword>
<evidence type="ECO:0000256" key="1">
    <source>
        <dbReference type="ARBA" id="ARBA00004477"/>
    </source>
</evidence>
<accession>A0A1G4JFG0</accession>
<comment type="similarity">
    <text evidence="3 14">Belongs to the ALG10 glucosyltransferase family.</text>
</comment>
<feature type="transmembrane region" description="Helical" evidence="14">
    <location>
        <begin position="243"/>
        <end position="263"/>
    </location>
</feature>
<comment type="catalytic activity">
    <reaction evidence="13">
        <text>an alpha-D-Glc-(1-&gt;3)-alpha-D-Glc-(1-&gt;3)-alpha-D-Man-(1-&gt;2)-alpha-D-Man-(1-&gt;2)-alpha-D-Man-(1-&gt;3)-[alpha-D-Man-(1-&gt;2)-alpha-D-Man-(1-&gt;3)-[alpha-D-Man-(1-&gt;2)-alpha-D-Man-(1-&gt;6)]-alpha-D-Man-(1-&gt;6)]-beta-D-Man-(1-&gt;4)-beta-D-GlcNAc-(1-&gt;4)-alpha-D-GlcNAc-diphospho-di-trans,poly-cis-dolichol + a di-trans,poly-cis-dolichyl beta-D-glucosyl phosphate = a alpha-D-Glc-(1-&gt;2)-alpha-D-Glc-(1-&gt;3)-alpha-D-Glc-(1-&gt;3)-alpha-D-Man-(1-&gt;2)-alpha-D-Man-(1-&gt;2)-alpha-D-Man-(1-&gt;3)-[alpha-D-Man-(1-&gt;2)-alpha-D-Man-(1-&gt;3)-[alpha-D-Man-(1-&gt;2)-alpha-D-Man-(1-&gt;6)]-alpha-D-Man-(1-&gt;6)]-beta-D-Man-(1-&gt;4)-beta-D-GlcNAc-(1-&gt;4)-alpha-D-GlcNAc-diphospho-di-trans,poly-cis-dolichol + a di-trans,poly-cis-dolichyl phosphate + H(+)</text>
        <dbReference type="Rhea" id="RHEA:29543"/>
        <dbReference type="Rhea" id="RHEA-COMP:19498"/>
        <dbReference type="Rhea" id="RHEA-COMP:19502"/>
        <dbReference type="Rhea" id="RHEA-COMP:19512"/>
        <dbReference type="Rhea" id="RHEA-COMP:19522"/>
        <dbReference type="ChEBI" id="CHEBI:15378"/>
        <dbReference type="ChEBI" id="CHEBI:57525"/>
        <dbReference type="ChEBI" id="CHEBI:57683"/>
        <dbReference type="ChEBI" id="CHEBI:132522"/>
        <dbReference type="ChEBI" id="CHEBI:132523"/>
        <dbReference type="EC" id="2.4.1.256"/>
    </reaction>
    <physiologicalReaction direction="left-to-right" evidence="13">
        <dbReference type="Rhea" id="RHEA:29544"/>
    </physiologicalReaction>
</comment>
<dbReference type="EMBL" id="LT598481">
    <property type="protein sequence ID" value="SCU88860.1"/>
    <property type="molecule type" value="Genomic_DNA"/>
</dbReference>
<evidence type="ECO:0000256" key="11">
    <source>
        <dbReference type="ARBA" id="ARBA00023136"/>
    </source>
</evidence>
<evidence type="ECO:0000313" key="16">
    <source>
        <dbReference type="Proteomes" id="UP000191144"/>
    </source>
</evidence>